<sequence>MGVFTRIVEGSAAEAADRKSIMIDATCLKARRTASGLRLKRGRCRLITARQGIAQQCPVYGRPRGCKRLL</sequence>
<proteinExistence type="predicted"/>
<evidence type="ECO:0000313" key="1">
    <source>
        <dbReference type="EMBL" id="SFU21001.1"/>
    </source>
</evidence>
<dbReference type="Proteomes" id="UP000182466">
    <property type="component" value="Unassembled WGS sequence"/>
</dbReference>
<accession>A0A1I7EAP8</accession>
<gene>
    <name evidence="1" type="ORF">SAMN05216236_15519</name>
</gene>
<name>A0A1I7EAP8_9RHOB</name>
<keyword evidence="2" id="KW-1185">Reference proteome</keyword>
<organism evidence="1 2">
    <name type="scientific">Sedimentitalea nanhaiensis</name>
    <dbReference type="NCBI Taxonomy" id="999627"/>
    <lineage>
        <taxon>Bacteria</taxon>
        <taxon>Pseudomonadati</taxon>
        <taxon>Pseudomonadota</taxon>
        <taxon>Alphaproteobacteria</taxon>
        <taxon>Rhodobacterales</taxon>
        <taxon>Paracoccaceae</taxon>
        <taxon>Sedimentitalea</taxon>
    </lineage>
</organism>
<reference evidence="1 2" key="1">
    <citation type="submission" date="2016-10" db="EMBL/GenBank/DDBJ databases">
        <authorList>
            <person name="de Groot N.N."/>
        </authorList>
    </citation>
    <scope>NUCLEOTIDE SEQUENCE [LARGE SCALE GENOMIC DNA]</scope>
    <source>
        <strain evidence="1 2">CGMCC 1.10959</strain>
    </source>
</reference>
<protein>
    <submittedName>
        <fullName evidence="1">Uncharacterized protein</fullName>
    </submittedName>
</protein>
<dbReference type="EMBL" id="FPAW01000055">
    <property type="protein sequence ID" value="SFU21001.1"/>
    <property type="molecule type" value="Genomic_DNA"/>
</dbReference>
<dbReference type="AlphaFoldDB" id="A0A1I7EAP8"/>
<evidence type="ECO:0000313" key="2">
    <source>
        <dbReference type="Proteomes" id="UP000182466"/>
    </source>
</evidence>